<dbReference type="RefSeq" id="WP_316698905.1">
    <property type="nucleotide sequence ID" value="NZ_CP136336.1"/>
</dbReference>
<name>A0ABZ0CNN8_9BURK</name>
<accession>A0ABZ0CNN8</accession>
<feature type="domain" description="DUF4376" evidence="1">
    <location>
        <begin position="101"/>
        <end position="212"/>
    </location>
</feature>
<protein>
    <recommendedName>
        <fullName evidence="1">DUF4376 domain-containing protein</fullName>
    </recommendedName>
</protein>
<keyword evidence="3" id="KW-1185">Reference proteome</keyword>
<dbReference type="EMBL" id="CP136336">
    <property type="protein sequence ID" value="WOB06458.1"/>
    <property type="molecule type" value="Genomic_DNA"/>
</dbReference>
<reference evidence="2 3" key="1">
    <citation type="submission" date="2023-10" db="EMBL/GenBank/DDBJ databases">
        <title>Bacteria for the degradation of biodegradable plastic PBAT(Polybutylene adipate terephthalate).</title>
        <authorList>
            <person name="Weon H.-Y."/>
            <person name="Yeon J."/>
        </authorList>
    </citation>
    <scope>NUCLEOTIDE SEQUENCE [LARGE SCALE GENOMIC DNA]</scope>
    <source>
        <strain evidence="2 3">SBD 7-3</strain>
    </source>
</reference>
<evidence type="ECO:0000313" key="2">
    <source>
        <dbReference type="EMBL" id="WOB06458.1"/>
    </source>
</evidence>
<dbReference type="InterPro" id="IPR025484">
    <property type="entry name" value="DUF4376"/>
</dbReference>
<dbReference type="Pfam" id="PF14301">
    <property type="entry name" value="DUF4376"/>
    <property type="match status" value="1"/>
</dbReference>
<organism evidence="2 3">
    <name type="scientific">Piscinibacter gummiphilus</name>
    <dbReference type="NCBI Taxonomy" id="946333"/>
    <lineage>
        <taxon>Bacteria</taxon>
        <taxon>Pseudomonadati</taxon>
        <taxon>Pseudomonadota</taxon>
        <taxon>Betaproteobacteria</taxon>
        <taxon>Burkholderiales</taxon>
        <taxon>Sphaerotilaceae</taxon>
        <taxon>Piscinibacter</taxon>
    </lineage>
</organism>
<dbReference type="Proteomes" id="UP001303946">
    <property type="component" value="Chromosome"/>
</dbReference>
<gene>
    <name evidence="2" type="ORF">RXV79_16170</name>
</gene>
<sequence length="219" mass="23367">MPIYKTTTTFNGSTANFHAVRQVAYNLAPGGAMTCQAILSSWPTQARFEAGEPEIARVVYDLELAPSATLLADAENLLIASEPAWAGGVYSDAVIATTLEQQKAETRRAFTAERNEIEFTGGFSALTGYPFSSDVHSQAKLAAITNRARKAIADADTGWSVTLDLADGTTYVADAQDVLDIEAALADKIMLLDTQLRTVFAEIAAATTEEELGAITWPA</sequence>
<evidence type="ECO:0000259" key="1">
    <source>
        <dbReference type="Pfam" id="PF14301"/>
    </source>
</evidence>
<proteinExistence type="predicted"/>
<evidence type="ECO:0000313" key="3">
    <source>
        <dbReference type="Proteomes" id="UP001303946"/>
    </source>
</evidence>